<proteinExistence type="predicted"/>
<comment type="subcellular location">
    <subcellularLocation>
        <location evidence="1">Nucleus</location>
    </subcellularLocation>
</comment>
<evidence type="ECO:0000256" key="2">
    <source>
        <dbReference type="ARBA" id="ARBA00023242"/>
    </source>
</evidence>
<dbReference type="InterPro" id="IPR058543">
    <property type="entry name" value="Beta-prop_RSE1/DDB1/CPSF1_2nd"/>
</dbReference>
<dbReference type="Gene3D" id="2.130.10.10">
    <property type="entry name" value="YVTN repeat-like/Quinoprotein amine dehydrogenase"/>
    <property type="match status" value="2"/>
</dbReference>
<feature type="domain" description="RSE1/DDB1/CPSF1 second beta-propeller" evidence="5">
    <location>
        <begin position="515"/>
        <end position="954"/>
    </location>
</feature>
<feature type="domain" description="RSE1/DDB1/CPSF1 C-terminal" evidence="3">
    <location>
        <begin position="1255"/>
        <end position="1496"/>
    </location>
</feature>
<evidence type="ECO:0000259" key="3">
    <source>
        <dbReference type="Pfam" id="PF03178"/>
    </source>
</evidence>
<evidence type="ECO:0000313" key="7">
    <source>
        <dbReference type="Proteomes" id="UP001159405"/>
    </source>
</evidence>
<evidence type="ECO:0000313" key="6">
    <source>
        <dbReference type="EMBL" id="CAH3139210.1"/>
    </source>
</evidence>
<dbReference type="Pfam" id="PF23726">
    <property type="entry name" value="Beta-prop_RSE1_2nd"/>
    <property type="match status" value="1"/>
</dbReference>
<gene>
    <name evidence="6" type="ORF">PLOB_00040508</name>
</gene>
<dbReference type="Proteomes" id="UP001159405">
    <property type="component" value="Unassembled WGS sequence"/>
</dbReference>
<dbReference type="PANTHER" id="PTHR10644">
    <property type="entry name" value="DNA REPAIR/RNA PROCESSING CPSF FAMILY"/>
    <property type="match status" value="1"/>
</dbReference>
<name>A0ABN8PB20_9CNID</name>
<dbReference type="Pfam" id="PF03178">
    <property type="entry name" value="CPSF_A"/>
    <property type="match status" value="2"/>
</dbReference>
<evidence type="ECO:0008006" key="8">
    <source>
        <dbReference type="Google" id="ProtNLM"/>
    </source>
</evidence>
<protein>
    <recommendedName>
        <fullName evidence="8">Cleavage and polyadenylation specificity factor subunit 1</fullName>
    </recommendedName>
</protein>
<keyword evidence="7" id="KW-1185">Reference proteome</keyword>
<comment type="caution">
    <text evidence="6">The sequence shown here is derived from an EMBL/GenBank/DDBJ whole genome shotgun (WGS) entry which is preliminary data.</text>
</comment>
<reference evidence="6 7" key="1">
    <citation type="submission" date="2022-05" db="EMBL/GenBank/DDBJ databases">
        <authorList>
            <consortium name="Genoscope - CEA"/>
            <person name="William W."/>
        </authorList>
    </citation>
    <scope>NUCLEOTIDE SEQUENCE [LARGE SCALE GENOMIC DNA]</scope>
</reference>
<dbReference type="Gene3D" id="1.10.150.910">
    <property type="match status" value="1"/>
</dbReference>
<feature type="domain" description="RSE1/DDB1/CPSF1 C-terminal" evidence="3">
    <location>
        <begin position="1028"/>
        <end position="1117"/>
    </location>
</feature>
<dbReference type="InterPro" id="IPR018846">
    <property type="entry name" value="Beta-prop_RSE1/DDB1/CPSF1_1st"/>
</dbReference>
<dbReference type="InterPro" id="IPR050358">
    <property type="entry name" value="RSE1/DDB1/CFT1"/>
</dbReference>
<evidence type="ECO:0000259" key="4">
    <source>
        <dbReference type="Pfam" id="PF10433"/>
    </source>
</evidence>
<keyword evidence="2" id="KW-0539">Nucleus</keyword>
<organism evidence="6 7">
    <name type="scientific">Porites lobata</name>
    <dbReference type="NCBI Taxonomy" id="104759"/>
    <lineage>
        <taxon>Eukaryota</taxon>
        <taxon>Metazoa</taxon>
        <taxon>Cnidaria</taxon>
        <taxon>Anthozoa</taxon>
        <taxon>Hexacorallia</taxon>
        <taxon>Scleractinia</taxon>
        <taxon>Fungiina</taxon>
        <taxon>Poritidae</taxon>
        <taxon>Porites</taxon>
    </lineage>
</organism>
<dbReference type="InterPro" id="IPR004871">
    <property type="entry name" value="RSE1/DDB1/CPSF1_C"/>
</dbReference>
<feature type="domain" description="RSE1/DDB1/CPSF1 first beta-propeller" evidence="4">
    <location>
        <begin position="14"/>
        <end position="407"/>
    </location>
</feature>
<dbReference type="InterPro" id="IPR015943">
    <property type="entry name" value="WD40/YVTN_repeat-like_dom_sf"/>
</dbReference>
<dbReference type="Pfam" id="PF10433">
    <property type="entry name" value="Beta-prop_RSE1_1st"/>
    <property type="match status" value="1"/>
</dbReference>
<evidence type="ECO:0000259" key="5">
    <source>
        <dbReference type="Pfam" id="PF23726"/>
    </source>
</evidence>
<sequence>MYAIYKQTHPPTGVEHCVHCHFMSPVESNLVVAGTSQLRIYRFYNHEEHNTATSASSEKSFFFTDSTTKRKKLERLSQYPLFGNIECLQAVKLAGNTRDSLLMSFKDAKFAIVDYDPGTHDLKTRSLHFFEDEKIKGNNQEHSRPPMVRVDPERRCSVMLIYGTHLVVLPFRQEGILDDHDVAYTGSGDRSALLPSYTVNLKDIHDKLCNIVDIQFLHGYYEPTLLLLYEPLQTWPGRLAMRHDTCALIAVSLNLSQRNHPVVWSLNNLPFDCSQVLAVPKPIGGVLVCATNSLLYLNQSVPPYGVSLNSIADHSTDFPLPQEGVVITLDGAQATFISPEKLVFSLKGGEIYVVTLVADGVRSVRNFNFDKAAASVLTSCICECGEGYLFLGSRLGNSLLVKYTEKAQDIGMFTGKMDPPQAKRRRLDTDYTYALDDLDELEVYGKEEQTGVKLTSYTFEVCDSLLNIGPCTCVGMGEPAFLSFAGGKEWDLELVSCSGYGKNGALSVLQRSVRPQVVTTFELPGCVDMWTVLSGDQSGSGHHSFLLLSREDSSMVLKTEQEIMELDHSGFTSQYPTVFAGNLGNGKYILQVTPQGVRLLEGVTQLYHIPLDAGLSSIVWCSLCDPYAVMMTTDGSLILLEFTLEGSEPKVKISRPPINQGGKVCACCAYRDVSGIFTTEKIQHYNYETQPQVTTPTTPKVMSIDDEDELLYGESSLPFTSAEEKHVKHEMGSLEESSEELVKPTWWCVACRDNGVMEIYTLPDFKLVFLVKNFNMAPRVLVDSGSASAASMTGGVVTEDSLPVKEVLLTGMGHKNKRPMLIAVVEQDLLVYEAFTFTEASLEAHLNLRFRKLQHNLLIRDKKSKQQKVKQNDVSQGSKPRVASLRVFSDISSYSGVFVCGSYPHWLFVTSRGALRAHPMNIDGAVTCFAPFHNVNCPKGFLYFNKKGELRISVLPTHLSYDAPWPVRKVPLRCTPHFVAYNRESKTYAVVTSLSEQTKKIVKLNSEDHEPEGIDRDERFVYPIIDRFSLQLISPVSWEIIPSTRIEMEDWEHVTTCKNLMLSSQETHTGHKGFICVGTTHVYGEDITCRGRILIFDIIEVVPEPGQPLTKNKFKVLPGIDMFFHRGVFIVEMFFYAVVLPLMSSNVFTSCVAFLEKKKSRYALPTDPTRSGKPYPTPPRRANALETDALSLITSRVTAAISNTLNKDYKGIDGKIIMTENDPANLRLYEEFYIRKCKPTLSSQEECSEFADLMLYGKEQKGPVSALTQVNGYLVSAIGQKIYIWNFKDNNDLVGMAFIDTQMYIHSLVSIKNLIIAADLCKSITLLRLQEETKTLAFVSKDPKTLEVYAADFLIDGPQLGFLVSDADQNLLLLTYQPEALESFGGQRLLQRADINVGANITSFFRIRAKATGKVGGKDLRQLTCFGTLDGGIGLLLPMTEKTYRRLHMLQTKLVECIPHIAGLNPKAFRHVIGKKRSLNNAHKNILDGELLGKFAHLGTMERLEVTKKIGTTPSQILDDLMDVERACTHF</sequence>
<accession>A0ABN8PB20</accession>
<dbReference type="EMBL" id="CALNXK010000062">
    <property type="protein sequence ID" value="CAH3139210.1"/>
    <property type="molecule type" value="Genomic_DNA"/>
</dbReference>
<evidence type="ECO:0000256" key="1">
    <source>
        <dbReference type="ARBA" id="ARBA00004123"/>
    </source>
</evidence>